<accession>A0AAX0U5J8</accession>
<dbReference type="RefSeq" id="WP_004536712.1">
    <property type="nucleotide sequence ID" value="NZ_AP028072.1"/>
</dbReference>
<dbReference type="GO" id="GO:0004177">
    <property type="term" value="F:aminopeptidase activity"/>
    <property type="evidence" value="ECO:0007669"/>
    <property type="project" value="UniProtKB-KW"/>
</dbReference>
<keyword evidence="2" id="KW-0378">Hydrolase</keyword>
<comment type="caution">
    <text evidence="2">The sequence shown here is derived from an EMBL/GenBank/DDBJ whole genome shotgun (WGS) entry which is preliminary data.</text>
</comment>
<dbReference type="AlphaFoldDB" id="A0AAX0U5J8"/>
<feature type="region of interest" description="Disordered" evidence="1">
    <location>
        <begin position="1"/>
        <end position="60"/>
    </location>
</feature>
<sequence length="83" mass="8499">MRPKGRAFARADARQRDAGIGAANRRAARVPAQRPHRGAAGAAWPAASKHRGADAPGFTGATTCAMRPAASAGMFNTTPSRTG</sequence>
<protein>
    <submittedName>
        <fullName evidence="2">X-prolyl-dipeptidyl aminopeptidase</fullName>
    </submittedName>
</protein>
<keyword evidence="2" id="KW-0031">Aminopeptidase</keyword>
<dbReference type="GeneID" id="93064781"/>
<organism evidence="2 3">
    <name type="scientific">Burkholderia pseudomallei</name>
    <name type="common">Pseudomonas pseudomallei</name>
    <dbReference type="NCBI Taxonomy" id="28450"/>
    <lineage>
        <taxon>Bacteria</taxon>
        <taxon>Pseudomonadati</taxon>
        <taxon>Pseudomonadota</taxon>
        <taxon>Betaproteobacteria</taxon>
        <taxon>Burkholderiales</taxon>
        <taxon>Burkholderiaceae</taxon>
        <taxon>Burkholderia</taxon>
        <taxon>pseudomallei group</taxon>
    </lineage>
</organism>
<feature type="compositionally biased region" description="Low complexity" evidence="1">
    <location>
        <begin position="38"/>
        <end position="47"/>
    </location>
</feature>
<reference evidence="2 3" key="1">
    <citation type="submission" date="2017-11" db="EMBL/GenBank/DDBJ databases">
        <title>Molecular characterization of Burkholderia pseudomallei and closely related isolates from Vietnam.</title>
        <authorList>
            <person name="Ustinov D.V."/>
            <person name="Antonov A.S."/>
            <person name="Avdusheva E.F."/>
            <person name="Shpak I.M."/>
            <person name="Zakharova I.B."/>
            <person name="Thi L.A."/>
            <person name="Teteryatnikova N."/>
            <person name="Lopasteyskaya Y.A."/>
            <person name="Kuzyutina J.A."/>
            <person name="Ngo T.N."/>
            <person name="Victorov D.V."/>
        </authorList>
    </citation>
    <scope>NUCLEOTIDE SEQUENCE [LARGE SCALE GENOMIC DNA]</scope>
    <source>
        <strain evidence="2 3">V1512</strain>
    </source>
</reference>
<name>A0AAX0U5J8_BURPE</name>
<evidence type="ECO:0000313" key="3">
    <source>
        <dbReference type="Proteomes" id="UP000231878"/>
    </source>
</evidence>
<evidence type="ECO:0000256" key="1">
    <source>
        <dbReference type="SAM" id="MobiDB-lite"/>
    </source>
</evidence>
<evidence type="ECO:0000313" key="2">
    <source>
        <dbReference type="EMBL" id="PJO63433.1"/>
    </source>
</evidence>
<dbReference type="EMBL" id="PHRB01000032">
    <property type="protein sequence ID" value="PJO63433.1"/>
    <property type="molecule type" value="Genomic_DNA"/>
</dbReference>
<dbReference type="Proteomes" id="UP000231878">
    <property type="component" value="Unassembled WGS sequence"/>
</dbReference>
<proteinExistence type="predicted"/>
<gene>
    <name evidence="2" type="ORF">CWD88_25955</name>
</gene>
<keyword evidence="2" id="KW-0645">Protease</keyword>